<feature type="transmembrane region" description="Helical" evidence="1">
    <location>
        <begin position="121"/>
        <end position="143"/>
    </location>
</feature>
<organism evidence="2 3">
    <name type="scientific">Rhizoctonia solani</name>
    <dbReference type="NCBI Taxonomy" id="456999"/>
    <lineage>
        <taxon>Eukaryota</taxon>
        <taxon>Fungi</taxon>
        <taxon>Dikarya</taxon>
        <taxon>Basidiomycota</taxon>
        <taxon>Agaricomycotina</taxon>
        <taxon>Agaricomycetes</taxon>
        <taxon>Cantharellales</taxon>
        <taxon>Ceratobasidiaceae</taxon>
        <taxon>Rhizoctonia</taxon>
    </lineage>
</organism>
<gene>
    <name evidence="2" type="ORF">RDB_LOCUS160380</name>
</gene>
<comment type="caution">
    <text evidence="2">The sequence shown here is derived from an EMBL/GenBank/DDBJ whole genome shotgun (WGS) entry which is preliminary data.</text>
</comment>
<keyword evidence="1" id="KW-1133">Transmembrane helix</keyword>
<name>A0A8H3HIQ8_9AGAM</name>
<protein>
    <submittedName>
        <fullName evidence="2">Uncharacterized protein</fullName>
    </submittedName>
</protein>
<proteinExistence type="predicted"/>
<evidence type="ECO:0000256" key="1">
    <source>
        <dbReference type="SAM" id="Phobius"/>
    </source>
</evidence>
<reference evidence="2" key="1">
    <citation type="submission" date="2021-01" db="EMBL/GenBank/DDBJ databases">
        <authorList>
            <person name="Kaushik A."/>
        </authorList>
    </citation>
    <scope>NUCLEOTIDE SEQUENCE</scope>
    <source>
        <strain evidence="2">AG2-2IIIB</strain>
    </source>
</reference>
<dbReference type="AlphaFoldDB" id="A0A8H3HIQ8"/>
<keyword evidence="1" id="KW-0472">Membrane</keyword>
<dbReference type="Proteomes" id="UP000663843">
    <property type="component" value="Unassembled WGS sequence"/>
</dbReference>
<sequence>MSESGDFIQGQAKQALDQLANDIEGVFSKHLATSEGGQLDETLINKVLDEIEQKSPILRSSGPGNSITSHTNLTHNGLAVLHADQRNFVVALPTSTDIPGITKAWGKLQGTGLYKVLKLPLGFYIVVVLGVLGKCIVGAFSFLTNSAQLSHIRSHIFRPASLKPKPEIEAGQGIGNWT</sequence>
<accession>A0A8H3HIQ8</accession>
<evidence type="ECO:0000313" key="3">
    <source>
        <dbReference type="Proteomes" id="UP000663843"/>
    </source>
</evidence>
<evidence type="ECO:0000313" key="2">
    <source>
        <dbReference type="EMBL" id="CAE6516811.1"/>
    </source>
</evidence>
<keyword evidence="1" id="KW-0812">Transmembrane</keyword>
<dbReference type="EMBL" id="CAJMWT010006466">
    <property type="protein sequence ID" value="CAE6516811.1"/>
    <property type="molecule type" value="Genomic_DNA"/>
</dbReference>